<protein>
    <submittedName>
        <fullName evidence="1">Uncharacterized protein</fullName>
    </submittedName>
</protein>
<sequence>MGCRSLLEKQRLRKGLWSPEEDEKLILYVMKSGRGCWSKVPREAGLDRCGKSCRLRWINYLRPDLKRGRFSEEELKRIIDLHAIVGNRWSLIASHLPGRTDNEIKNFWNSFIKKKLKHKGIDPNTQKLITDLQKPLAAISQEKEVSLHVGAKHTGSSQIPVRSSSVSDNINFKASQADQCKPLDMNLKRISNSTGLVNSSFESSQNSLENSQVMSPHLSVINRQFGDTPAFRIEKISKAISTAVDAMYLGSVIDSPRSRPHDFQEVLQFNVGTANYEGRSELPAAVTLQQQIDSKLTVMDSEAASTHDNTESLSSTLTSLTTCSREAGSDFSVNAQLCYPAKEYKRGISCRLSGDAAHCSVETNPNKPRMKIWDCSNNSSSSCCGSMSTDSMTFNQEKKQQEESNIYYGLSHDQVGASEPPCNDNQWIKRSLTPGDVDNGNVLSDLFTVSWSLADKLHEQLLSSVGSNTTGWQQIQDIEQCAQSQPDSFLFADMQLIAAHFDQML</sequence>
<dbReference type="EMBL" id="CM055108">
    <property type="protein sequence ID" value="KAJ7526244.1"/>
    <property type="molecule type" value="Genomic_DNA"/>
</dbReference>
<keyword evidence="2" id="KW-1185">Reference proteome</keyword>
<accession>A0ACC2B920</accession>
<proteinExistence type="predicted"/>
<reference evidence="2" key="1">
    <citation type="journal article" date="2024" name="Proc. Natl. Acad. Sci. U.S.A.">
        <title>Extraordinary preservation of gene collinearity over three hundred million years revealed in homosporous lycophytes.</title>
        <authorList>
            <person name="Li C."/>
            <person name="Wickell D."/>
            <person name="Kuo L.Y."/>
            <person name="Chen X."/>
            <person name="Nie B."/>
            <person name="Liao X."/>
            <person name="Peng D."/>
            <person name="Ji J."/>
            <person name="Jenkins J."/>
            <person name="Williams M."/>
            <person name="Shu S."/>
            <person name="Plott C."/>
            <person name="Barry K."/>
            <person name="Rajasekar S."/>
            <person name="Grimwood J."/>
            <person name="Han X."/>
            <person name="Sun S."/>
            <person name="Hou Z."/>
            <person name="He W."/>
            <person name="Dai G."/>
            <person name="Sun C."/>
            <person name="Schmutz J."/>
            <person name="Leebens-Mack J.H."/>
            <person name="Li F.W."/>
            <person name="Wang L."/>
        </authorList>
    </citation>
    <scope>NUCLEOTIDE SEQUENCE [LARGE SCALE GENOMIC DNA]</scope>
    <source>
        <strain evidence="2">cv. PW_Plant_1</strain>
    </source>
</reference>
<evidence type="ECO:0000313" key="1">
    <source>
        <dbReference type="EMBL" id="KAJ7526244.1"/>
    </source>
</evidence>
<name>A0ACC2B920_DIPCM</name>
<dbReference type="Proteomes" id="UP001162992">
    <property type="component" value="Chromosome 17"/>
</dbReference>
<gene>
    <name evidence="1" type="ORF">O6H91_17G089900</name>
</gene>
<comment type="caution">
    <text evidence="1">The sequence shown here is derived from an EMBL/GenBank/DDBJ whole genome shotgun (WGS) entry which is preliminary data.</text>
</comment>
<evidence type="ECO:0000313" key="2">
    <source>
        <dbReference type="Proteomes" id="UP001162992"/>
    </source>
</evidence>
<organism evidence="1 2">
    <name type="scientific">Diphasiastrum complanatum</name>
    <name type="common">Issler's clubmoss</name>
    <name type="synonym">Lycopodium complanatum</name>
    <dbReference type="NCBI Taxonomy" id="34168"/>
    <lineage>
        <taxon>Eukaryota</taxon>
        <taxon>Viridiplantae</taxon>
        <taxon>Streptophyta</taxon>
        <taxon>Embryophyta</taxon>
        <taxon>Tracheophyta</taxon>
        <taxon>Lycopodiopsida</taxon>
        <taxon>Lycopodiales</taxon>
        <taxon>Lycopodiaceae</taxon>
        <taxon>Lycopodioideae</taxon>
        <taxon>Diphasiastrum</taxon>
    </lineage>
</organism>